<protein>
    <recommendedName>
        <fullName evidence="1">DUF5808 domain-containing protein</fullName>
    </recommendedName>
</protein>
<dbReference type="InterPro" id="IPR043831">
    <property type="entry name" value="DUF5808"/>
</dbReference>
<keyword evidence="3" id="KW-1185">Reference proteome</keyword>
<gene>
    <name evidence="2" type="ORF">ET495_12615</name>
</gene>
<dbReference type="Proteomes" id="UP000291758">
    <property type="component" value="Chromosome"/>
</dbReference>
<dbReference type="KEGG" id="xyl:ET495_12615"/>
<dbReference type="AlphaFoldDB" id="A0A4V0YEE5"/>
<name>A0A4V0YEE5_9MICO</name>
<evidence type="ECO:0000259" key="1">
    <source>
        <dbReference type="Pfam" id="PF19124"/>
    </source>
</evidence>
<proteinExistence type="predicted"/>
<accession>A0A4V0YEE5</accession>
<organism evidence="2 3">
    <name type="scientific">Xylanimonas allomyrinae</name>
    <dbReference type="NCBI Taxonomy" id="2509459"/>
    <lineage>
        <taxon>Bacteria</taxon>
        <taxon>Bacillati</taxon>
        <taxon>Actinomycetota</taxon>
        <taxon>Actinomycetes</taxon>
        <taxon>Micrococcales</taxon>
        <taxon>Promicromonosporaceae</taxon>
        <taxon>Xylanimonas</taxon>
    </lineage>
</organism>
<feature type="domain" description="DUF5808" evidence="1">
    <location>
        <begin position="75"/>
        <end position="97"/>
    </location>
</feature>
<dbReference type="RefSeq" id="WP_129205091.1">
    <property type="nucleotide sequence ID" value="NZ_CP035495.1"/>
</dbReference>
<dbReference type="EMBL" id="CP035495">
    <property type="protein sequence ID" value="QAY63931.1"/>
    <property type="molecule type" value="Genomic_DNA"/>
</dbReference>
<evidence type="ECO:0000313" key="2">
    <source>
        <dbReference type="EMBL" id="QAY63931.1"/>
    </source>
</evidence>
<dbReference type="Pfam" id="PF19124">
    <property type="entry name" value="DUF5808"/>
    <property type="match status" value="1"/>
</dbReference>
<reference evidence="2 3" key="1">
    <citation type="submission" date="2019-01" db="EMBL/GenBank/DDBJ databases">
        <title>Genome sequencing of strain 2JSPR-7.</title>
        <authorList>
            <person name="Heo J."/>
            <person name="Kim S.-J."/>
            <person name="Kim J.-S."/>
            <person name="Hong S.-B."/>
            <person name="Kwon S.-W."/>
        </authorList>
    </citation>
    <scope>NUCLEOTIDE SEQUENCE [LARGE SCALE GENOMIC DNA]</scope>
    <source>
        <strain evidence="2 3">2JSPR-7</strain>
    </source>
</reference>
<sequence>MPGKPVKARRCGQRSSLKNLVTLATVALAAAAVVKELRTPADQRTWNGKVAAVVPYDFRVPTVERAKERLWNPEAASFVGPRVFGVGWTVNVGKVVATVRERLGA</sequence>
<dbReference type="OrthoDB" id="4558476at2"/>
<evidence type="ECO:0000313" key="3">
    <source>
        <dbReference type="Proteomes" id="UP000291758"/>
    </source>
</evidence>